<feature type="compositionally biased region" description="Polar residues" evidence="1">
    <location>
        <begin position="215"/>
        <end position="235"/>
    </location>
</feature>
<feature type="compositionally biased region" description="Low complexity" evidence="1">
    <location>
        <begin position="523"/>
        <end position="559"/>
    </location>
</feature>
<feature type="transmembrane region" description="Helical" evidence="2">
    <location>
        <begin position="110"/>
        <end position="130"/>
    </location>
</feature>
<evidence type="ECO:0000313" key="3">
    <source>
        <dbReference type="EMBL" id="GGJ48135.1"/>
    </source>
</evidence>
<feature type="region of interest" description="Disordered" evidence="1">
    <location>
        <begin position="49"/>
        <end position="68"/>
    </location>
</feature>
<organism evidence="3 4">
    <name type="scientific">Deinococcus roseus</name>
    <dbReference type="NCBI Taxonomy" id="392414"/>
    <lineage>
        <taxon>Bacteria</taxon>
        <taxon>Thermotogati</taxon>
        <taxon>Deinococcota</taxon>
        <taxon>Deinococci</taxon>
        <taxon>Deinococcales</taxon>
        <taxon>Deinococcaceae</taxon>
        <taxon>Deinococcus</taxon>
    </lineage>
</organism>
<reference evidence="4" key="1">
    <citation type="journal article" date="2019" name="Int. J. Syst. Evol. Microbiol.">
        <title>The Global Catalogue of Microorganisms (GCM) 10K type strain sequencing project: providing services to taxonomists for standard genome sequencing and annotation.</title>
        <authorList>
            <consortium name="The Broad Institute Genomics Platform"/>
            <consortium name="The Broad Institute Genome Sequencing Center for Infectious Disease"/>
            <person name="Wu L."/>
            <person name="Ma J."/>
        </authorList>
    </citation>
    <scope>NUCLEOTIDE SEQUENCE [LARGE SCALE GENOMIC DNA]</scope>
    <source>
        <strain evidence="4">JCM 14370</strain>
    </source>
</reference>
<name>A0ABQ2D6R6_9DEIO</name>
<sequence>MKHHFPPELIEAAEKLVGREFPDTRDKVEQFIAETNDRDERLGRELENALRAHDLTQNPPPKPTSRTAFRMPPFVQRMQTMNASMDRLGQFARRVLYKPDLLNRFGPRRIMWITASVFGVVFVLFFMNFLRNSGESKKTSQETPKTDTQVEPAPTVNDPNHPTINDPNQTSQTEDDPAQAFKAAREGSKANPLAIKGGTAGAGTPGNPADGTTPSGNLTTPQQAQTPSNPETSMGSGFKPPTPQPSQAAPIIMPDAQNNGYPYGNSGQINGAAPRPLTPDEQYHGTTATTTKGAAVTVAAPSTLYKGSAGAQGNLQGQSPTVVGGATASQASGQNSNTSQNGSGQQASNPGTLFAIKPTQSNKMQLVKTQNAQTGESQGMKMVQNQSQPNNAKMQMVKNTPKDPGQGAFTAGKTTSSNPSMQLVKAQKADPGNLTLVQNQQTNTTNTGSFGKNPAGNEQKGMAVVSKTSAGNTSTGTIYSKNNQTSNASFQVVNAKQNQTTSNSGSFGFKKTSPTAQPNVVVQSAGSQNSSVQSNQTVNPSSNQSNQTVNPSSNQNTSVEANSNTRTKLPNGVAYTRGQMIPARIALNLDVPIGGAIPAMLYGEDGAVWFGVAYVDATKRVQVELQSVLQGSTEIPIQGRVADMDYTWGMNAKFTDVAPDIANQILRAGISSVAGYVNQLANQRDIQMSTGNGLNVASSTGQVPPLSLMLAGNISSLFSLPEDQKTPFISIAHTNRDQPALIVFGVSGAADSTR</sequence>
<feature type="compositionally biased region" description="Polar residues" evidence="1">
    <location>
        <begin position="256"/>
        <end position="269"/>
    </location>
</feature>
<feature type="compositionally biased region" description="Polar residues" evidence="1">
    <location>
        <begin position="466"/>
        <end position="482"/>
    </location>
</feature>
<evidence type="ECO:0000256" key="2">
    <source>
        <dbReference type="SAM" id="Phobius"/>
    </source>
</evidence>
<evidence type="ECO:0000256" key="1">
    <source>
        <dbReference type="SAM" id="MobiDB-lite"/>
    </source>
</evidence>
<feature type="region of interest" description="Disordered" evidence="1">
    <location>
        <begin position="316"/>
        <end position="354"/>
    </location>
</feature>
<gene>
    <name evidence="3" type="ORF">GCM10008938_37690</name>
</gene>
<comment type="caution">
    <text evidence="3">The sequence shown here is derived from an EMBL/GenBank/DDBJ whole genome shotgun (WGS) entry which is preliminary data.</text>
</comment>
<feature type="compositionally biased region" description="Polar residues" evidence="1">
    <location>
        <begin position="157"/>
        <end position="172"/>
    </location>
</feature>
<accession>A0ABQ2D6R6</accession>
<keyword evidence="4" id="KW-1185">Reference proteome</keyword>
<keyword evidence="2" id="KW-1133">Transmembrane helix</keyword>
<dbReference type="Proteomes" id="UP000632222">
    <property type="component" value="Unassembled WGS sequence"/>
</dbReference>
<protein>
    <submittedName>
        <fullName evidence="3">Uncharacterized protein</fullName>
    </submittedName>
</protein>
<feature type="compositionally biased region" description="Low complexity" evidence="1">
    <location>
        <begin position="205"/>
        <end position="214"/>
    </location>
</feature>
<feature type="region of interest" description="Disordered" evidence="1">
    <location>
        <begin position="523"/>
        <end position="571"/>
    </location>
</feature>
<feature type="compositionally biased region" description="Low complexity" evidence="1">
    <location>
        <begin position="328"/>
        <end position="349"/>
    </location>
</feature>
<dbReference type="EMBL" id="BMOD01000018">
    <property type="protein sequence ID" value="GGJ48135.1"/>
    <property type="molecule type" value="Genomic_DNA"/>
</dbReference>
<dbReference type="RefSeq" id="WP_189005345.1">
    <property type="nucleotide sequence ID" value="NZ_BMOD01000018.1"/>
</dbReference>
<proteinExistence type="predicted"/>
<evidence type="ECO:0000313" key="4">
    <source>
        <dbReference type="Proteomes" id="UP000632222"/>
    </source>
</evidence>
<feature type="region of interest" description="Disordered" evidence="1">
    <location>
        <begin position="135"/>
        <end position="289"/>
    </location>
</feature>
<feature type="region of interest" description="Disordered" evidence="1">
    <location>
        <begin position="441"/>
        <end position="482"/>
    </location>
</feature>
<keyword evidence="2" id="KW-0472">Membrane</keyword>
<keyword evidence="2" id="KW-0812">Transmembrane</keyword>